<accession>A0A6G9ZZT1</accession>
<sequence>MNNEPVMLMVKYIQMVLTPVSAIFFIIGLFIFIIMYKNPMRRRTAFLITVMSPIMFMFLLYGVVMICYYTLDGPIQDVNNEGLWFFEGFISSKLSGGYHVFKIIMRPLLILAVLIGMGILHHGSGIPGRKRMGTGILFGFSLIWLLLEIGPSIYTVLSS</sequence>
<protein>
    <submittedName>
        <fullName evidence="2">Uncharacterized protein</fullName>
    </submittedName>
</protein>
<proteinExistence type="predicted"/>
<keyword evidence="1" id="KW-1133">Transmembrane helix</keyword>
<feature type="transmembrane region" description="Helical" evidence="1">
    <location>
        <begin position="103"/>
        <end position="123"/>
    </location>
</feature>
<feature type="transmembrane region" description="Helical" evidence="1">
    <location>
        <begin position="135"/>
        <end position="157"/>
    </location>
</feature>
<feature type="transmembrane region" description="Helical" evidence="1">
    <location>
        <begin position="12"/>
        <end position="34"/>
    </location>
</feature>
<dbReference type="EMBL" id="MT075580">
    <property type="protein sequence ID" value="QIS31228.1"/>
    <property type="molecule type" value="Genomic_DNA"/>
</dbReference>
<keyword evidence="2" id="KW-0614">Plasmid</keyword>
<name>A0A6G9ZZT1_LYSSH</name>
<geneLocation type="plasmid" evidence="2">
    <name>pSSII-1</name>
</geneLocation>
<evidence type="ECO:0000313" key="2">
    <source>
        <dbReference type="EMBL" id="QIS31228.1"/>
    </source>
</evidence>
<dbReference type="RefSeq" id="WP_031417310.1">
    <property type="nucleotide sequence ID" value="NZ_CP064071.1"/>
</dbReference>
<organism evidence="2">
    <name type="scientific">Lysinibacillus sphaericus</name>
    <name type="common">Bacillus sphaericus</name>
    <dbReference type="NCBI Taxonomy" id="1421"/>
    <lineage>
        <taxon>Bacteria</taxon>
        <taxon>Bacillati</taxon>
        <taxon>Bacillota</taxon>
        <taxon>Bacilli</taxon>
        <taxon>Bacillales</taxon>
        <taxon>Bacillaceae</taxon>
        <taxon>Lysinibacillus</taxon>
    </lineage>
</organism>
<feature type="transmembrane region" description="Helical" evidence="1">
    <location>
        <begin position="46"/>
        <end position="71"/>
    </location>
</feature>
<evidence type="ECO:0000256" key="1">
    <source>
        <dbReference type="SAM" id="Phobius"/>
    </source>
</evidence>
<dbReference type="AlphaFoldDB" id="A0A6G9ZZT1"/>
<keyword evidence="1" id="KW-0472">Membrane</keyword>
<reference evidence="2" key="1">
    <citation type="submission" date="2020-02" db="EMBL/GenBank/DDBJ databases">
        <authorList>
            <person name="Hu X."/>
            <person name="Yuan Z."/>
            <person name="Cheng J."/>
            <person name="Geng P."/>
        </authorList>
    </citation>
    <scope>NUCLEOTIDE SEQUENCE</scope>
    <source>
        <strain evidence="2">SSII-1</strain>
        <plasmid evidence="2">pSSII-1</plasmid>
    </source>
</reference>
<keyword evidence="1" id="KW-0812">Transmembrane</keyword>